<dbReference type="Gene3D" id="3.40.50.300">
    <property type="entry name" value="P-loop containing nucleotide triphosphate hydrolases"/>
    <property type="match status" value="1"/>
</dbReference>
<proteinExistence type="inferred from homology"/>
<dbReference type="GO" id="GO:0016887">
    <property type="term" value="F:ATP hydrolysis activity"/>
    <property type="evidence" value="ECO:0007669"/>
    <property type="project" value="InterPro"/>
</dbReference>
<evidence type="ECO:0000313" key="5">
    <source>
        <dbReference type="EMBL" id="ARE64959.1"/>
    </source>
</evidence>
<dbReference type="InterPro" id="IPR000641">
    <property type="entry name" value="CbxX/CfxQ"/>
</dbReference>
<protein>
    <recommendedName>
        <fullName evidence="4">AAA+ ATPase domain-containing protein</fullName>
    </recommendedName>
</protein>
<feature type="domain" description="AAA+ ATPase" evidence="4">
    <location>
        <begin position="70"/>
        <end position="207"/>
    </location>
</feature>
<comment type="similarity">
    <text evidence="1">Belongs to the CbxX/CfxQ family.</text>
</comment>
<dbReference type="InterPro" id="IPR050773">
    <property type="entry name" value="CbxX/CfxQ_RuBisCO_ESX"/>
</dbReference>
<organism evidence="5 6">
    <name type="scientific">Blautia pseudococcoides</name>
    <dbReference type="NCBI Taxonomy" id="1796616"/>
    <lineage>
        <taxon>Bacteria</taxon>
        <taxon>Bacillati</taxon>
        <taxon>Bacillota</taxon>
        <taxon>Clostridia</taxon>
        <taxon>Lachnospirales</taxon>
        <taxon>Lachnospiraceae</taxon>
        <taxon>Blautia</taxon>
    </lineage>
</organism>
<dbReference type="InterPro" id="IPR003959">
    <property type="entry name" value="ATPase_AAA_core"/>
</dbReference>
<gene>
    <name evidence="5" type="ORF">A4V09_02990</name>
</gene>
<keyword evidence="3" id="KW-0067">ATP-binding</keyword>
<keyword evidence="6" id="KW-1185">Reference proteome</keyword>
<dbReference type="SUPFAM" id="SSF52540">
    <property type="entry name" value="P-loop containing nucleoside triphosphate hydrolases"/>
    <property type="match status" value="1"/>
</dbReference>
<dbReference type="PANTHER" id="PTHR43392">
    <property type="entry name" value="AAA-TYPE ATPASE FAMILY PROTEIN / ANKYRIN REPEAT FAMILY PROTEIN"/>
    <property type="match status" value="1"/>
</dbReference>
<evidence type="ECO:0000313" key="6">
    <source>
        <dbReference type="Proteomes" id="UP000092574"/>
    </source>
</evidence>
<dbReference type="FunFam" id="3.40.50.300:FF:000216">
    <property type="entry name" value="Type VII secretion ATPase EccA"/>
    <property type="match status" value="1"/>
</dbReference>
<name>A0A1V0QET7_9FIRM</name>
<accession>A0A1V0QET7</accession>
<evidence type="ECO:0000259" key="4">
    <source>
        <dbReference type="SMART" id="SM00382"/>
    </source>
</evidence>
<keyword evidence="2" id="KW-0547">Nucleotide-binding</keyword>
<dbReference type="Pfam" id="PF00004">
    <property type="entry name" value="AAA"/>
    <property type="match status" value="1"/>
</dbReference>
<dbReference type="GO" id="GO:0005524">
    <property type="term" value="F:ATP binding"/>
    <property type="evidence" value="ECO:0007669"/>
    <property type="project" value="UniProtKB-KW"/>
</dbReference>
<dbReference type="KEGG" id="byl:A4V09_02990"/>
<sequence length="249" mass="27659">MPEEIGQEYIVETGIEDELDTENEENLEDLLCQLDSLVGLNAVKNDVKSLINFMQIQKIREERGLKRIPMTLHLVFSGNPGTGKTTVARLLSKIYHKLGVLSKGHLIETDRSGLVGGYVGQTAIKVNEVIQKALGGILFIDEAYSLTENKGENDFGLEAVDTLLKGMEDNRDDLIVIVAGYPDLMDNFLNSNPGLRSRFNKFIKFDDYSPAELSAIFCSVCDSDLISYLLVGNAVVFIKLFNKITVIFC</sequence>
<dbReference type="STRING" id="1796616.A4V09_02990"/>
<dbReference type="PANTHER" id="PTHR43392:SF2">
    <property type="entry name" value="AAA-TYPE ATPASE FAMILY PROTEIN _ ANKYRIN REPEAT FAMILY PROTEIN"/>
    <property type="match status" value="1"/>
</dbReference>
<dbReference type="InterPro" id="IPR027417">
    <property type="entry name" value="P-loop_NTPase"/>
</dbReference>
<reference evidence="5" key="1">
    <citation type="submission" date="2017-04" db="EMBL/GenBank/DDBJ databases">
        <title>Complete Genome Sequences of Twelve Strains of a Stable Defined Moderately Diverse Mouse Microbiota 2 (sDMDMm2).</title>
        <authorList>
            <person name="Uchimura Y."/>
            <person name="Wyss M."/>
            <person name="Brugiroux S."/>
            <person name="Limenitakis J.P."/>
            <person name="Stecher B."/>
            <person name="McCoy K.D."/>
            <person name="Macpherson A.J."/>
        </authorList>
    </citation>
    <scope>NUCLEOTIDE SEQUENCE</scope>
    <source>
        <strain evidence="5">YL58</strain>
    </source>
</reference>
<dbReference type="SMART" id="SM00382">
    <property type="entry name" value="AAA"/>
    <property type="match status" value="1"/>
</dbReference>
<dbReference type="CDD" id="cd00009">
    <property type="entry name" value="AAA"/>
    <property type="match status" value="1"/>
</dbReference>
<dbReference type="EMBL" id="CP015405">
    <property type="protein sequence ID" value="ARE64959.1"/>
    <property type="molecule type" value="Genomic_DNA"/>
</dbReference>
<dbReference type="AlphaFoldDB" id="A0A1V0QET7"/>
<dbReference type="Proteomes" id="UP000092574">
    <property type="component" value="Chromosome"/>
</dbReference>
<dbReference type="InterPro" id="IPR003593">
    <property type="entry name" value="AAA+_ATPase"/>
</dbReference>
<evidence type="ECO:0000256" key="3">
    <source>
        <dbReference type="ARBA" id="ARBA00022840"/>
    </source>
</evidence>
<evidence type="ECO:0000256" key="1">
    <source>
        <dbReference type="ARBA" id="ARBA00010378"/>
    </source>
</evidence>
<dbReference type="PRINTS" id="PR00819">
    <property type="entry name" value="CBXCFQXSUPER"/>
</dbReference>
<evidence type="ECO:0000256" key="2">
    <source>
        <dbReference type="ARBA" id="ARBA00022741"/>
    </source>
</evidence>